<dbReference type="PANTHER" id="PTHR34414:SF1">
    <property type="entry name" value="SUBTILISIN-LIKE SERINE PROTEASE"/>
    <property type="match status" value="1"/>
</dbReference>
<protein>
    <submittedName>
        <fullName evidence="2">Uncharacterized protein</fullName>
    </submittedName>
</protein>
<evidence type="ECO:0000313" key="3">
    <source>
        <dbReference type="Proteomes" id="UP001320420"/>
    </source>
</evidence>
<keyword evidence="1" id="KW-0812">Transmembrane</keyword>
<keyword evidence="1" id="KW-0472">Membrane</keyword>
<sequence length="259" mass="30255">MPESHMDQFLSTELRTKKLDKLYDQLWLAGLPLPARPLQRQRMMGREIYLTERPDEHLVWHRTKLLLKPLPEFLLCHMFWEERLCSDGALYRSAAGLLLSYAWLIGHKGDFALAQEAKLIPPEIDWPAWTDFMKDFLQNIDVDSSTQVDRRYHYGELRLSRLNTITRFLPSMWSYNNFVWGYLSTSTWYQAFFERNFSWILTAFVFMSVTLSAMQVGLGTQQLRDNQPFDNLSYGVALLAVAAVFAATAVAWLCELLRL</sequence>
<feature type="transmembrane region" description="Helical" evidence="1">
    <location>
        <begin position="232"/>
        <end position="254"/>
    </location>
</feature>
<comment type="caution">
    <text evidence="2">The sequence shown here is derived from an EMBL/GenBank/DDBJ whole genome shotgun (WGS) entry which is preliminary data.</text>
</comment>
<keyword evidence="3" id="KW-1185">Reference proteome</keyword>
<evidence type="ECO:0000313" key="2">
    <source>
        <dbReference type="EMBL" id="KAK7750567.1"/>
    </source>
</evidence>
<proteinExistence type="predicted"/>
<dbReference type="AlphaFoldDB" id="A0AAN9UPM0"/>
<dbReference type="EMBL" id="JAKJXP020000062">
    <property type="protein sequence ID" value="KAK7750567.1"/>
    <property type="molecule type" value="Genomic_DNA"/>
</dbReference>
<accession>A0AAN9UPM0</accession>
<reference evidence="2 3" key="1">
    <citation type="submission" date="2024-02" db="EMBL/GenBank/DDBJ databases">
        <title>De novo assembly and annotation of 12 fungi associated with fruit tree decline syndrome in Ontario, Canada.</title>
        <authorList>
            <person name="Sulman M."/>
            <person name="Ellouze W."/>
            <person name="Ilyukhin E."/>
        </authorList>
    </citation>
    <scope>NUCLEOTIDE SEQUENCE [LARGE SCALE GENOMIC DNA]</scope>
    <source>
        <strain evidence="2 3">M11/M66-122</strain>
    </source>
</reference>
<dbReference type="InterPro" id="IPR046536">
    <property type="entry name" value="DUF6601"/>
</dbReference>
<dbReference type="PANTHER" id="PTHR34414">
    <property type="entry name" value="HET DOMAIN-CONTAINING PROTEIN-RELATED"/>
    <property type="match status" value="1"/>
</dbReference>
<dbReference type="Proteomes" id="UP001320420">
    <property type="component" value="Unassembled WGS sequence"/>
</dbReference>
<name>A0AAN9UPM0_9PEZI</name>
<dbReference type="Pfam" id="PF20246">
    <property type="entry name" value="DUF6601"/>
    <property type="match status" value="1"/>
</dbReference>
<keyword evidence="1" id="KW-1133">Transmembrane helix</keyword>
<gene>
    <name evidence="2" type="ORF">SLS62_007543</name>
</gene>
<feature type="transmembrane region" description="Helical" evidence="1">
    <location>
        <begin position="197"/>
        <end position="220"/>
    </location>
</feature>
<organism evidence="2 3">
    <name type="scientific">Diatrype stigma</name>
    <dbReference type="NCBI Taxonomy" id="117547"/>
    <lineage>
        <taxon>Eukaryota</taxon>
        <taxon>Fungi</taxon>
        <taxon>Dikarya</taxon>
        <taxon>Ascomycota</taxon>
        <taxon>Pezizomycotina</taxon>
        <taxon>Sordariomycetes</taxon>
        <taxon>Xylariomycetidae</taxon>
        <taxon>Xylariales</taxon>
        <taxon>Diatrypaceae</taxon>
        <taxon>Diatrype</taxon>
    </lineage>
</organism>
<evidence type="ECO:0000256" key="1">
    <source>
        <dbReference type="SAM" id="Phobius"/>
    </source>
</evidence>